<evidence type="ECO:0000313" key="3">
    <source>
        <dbReference type="Proteomes" id="UP000474757"/>
    </source>
</evidence>
<keyword evidence="3" id="KW-1185">Reference proteome</keyword>
<dbReference type="Gene3D" id="2.160.20.10">
    <property type="entry name" value="Single-stranded right-handed beta-helix, Pectin lyase-like"/>
    <property type="match status" value="2"/>
</dbReference>
<reference evidence="2 3" key="1">
    <citation type="submission" date="2020-02" db="EMBL/GenBank/DDBJ databases">
        <title>Pseudoroseicyclus tamarix, sp. nov., isolated from offshore sediment of a Tamarix chinensis forest.</title>
        <authorList>
            <person name="Gai Y."/>
        </authorList>
    </citation>
    <scope>NUCLEOTIDE SEQUENCE [LARGE SCALE GENOMIC DNA]</scope>
    <source>
        <strain evidence="2 3">CLL3-39</strain>
    </source>
</reference>
<evidence type="ECO:0000259" key="1">
    <source>
        <dbReference type="Pfam" id="PF12708"/>
    </source>
</evidence>
<dbReference type="InterPro" id="IPR011050">
    <property type="entry name" value="Pectin_lyase_fold/virulence"/>
</dbReference>
<dbReference type="Proteomes" id="UP000474757">
    <property type="component" value="Unassembled WGS sequence"/>
</dbReference>
<comment type="caution">
    <text evidence="2">The sequence shown here is derived from an EMBL/GenBank/DDBJ whole genome shotgun (WGS) entry which is preliminary data.</text>
</comment>
<feature type="domain" description="Rhamnogalacturonase A/B/Epimerase-like pectate lyase" evidence="1">
    <location>
        <begin position="187"/>
        <end position="241"/>
    </location>
</feature>
<organism evidence="2 3">
    <name type="scientific">Pseudoroseicyclus tamaricis</name>
    <dbReference type="NCBI Taxonomy" id="2705421"/>
    <lineage>
        <taxon>Bacteria</taxon>
        <taxon>Pseudomonadati</taxon>
        <taxon>Pseudomonadota</taxon>
        <taxon>Alphaproteobacteria</taxon>
        <taxon>Rhodobacterales</taxon>
        <taxon>Paracoccaceae</taxon>
        <taxon>Pseudoroseicyclus</taxon>
    </lineage>
</organism>
<dbReference type="RefSeq" id="WP_163889917.1">
    <property type="nucleotide sequence ID" value="NZ_JAAFYS010000001.1"/>
</dbReference>
<accession>A0A6B2JPG2</accession>
<dbReference type="InterPro" id="IPR024535">
    <property type="entry name" value="RHGA/B-epi-like_pectate_lyase"/>
</dbReference>
<protein>
    <submittedName>
        <fullName evidence="2">Right-handed parallel beta-helix repeat-containing protein</fullName>
    </submittedName>
</protein>
<evidence type="ECO:0000313" key="2">
    <source>
        <dbReference type="EMBL" id="NDU99987.1"/>
    </source>
</evidence>
<dbReference type="SUPFAM" id="SSF51126">
    <property type="entry name" value="Pectin lyase-like"/>
    <property type="match status" value="1"/>
</dbReference>
<name>A0A6B2JPG2_9RHOB</name>
<proteinExistence type="predicted"/>
<gene>
    <name evidence="2" type="ORF">GZA08_03255</name>
</gene>
<dbReference type="EMBL" id="JAAGAB010000001">
    <property type="protein sequence ID" value="NDU99987.1"/>
    <property type="molecule type" value="Genomic_DNA"/>
</dbReference>
<dbReference type="InterPro" id="IPR012334">
    <property type="entry name" value="Pectin_lyas_fold"/>
</dbReference>
<dbReference type="Pfam" id="PF12708">
    <property type="entry name" value="Pect-lyase_RHGA_epim"/>
    <property type="match status" value="1"/>
</dbReference>
<sequence length="761" mass="82832">MNTAITEGLQLMPPPFAAGLDVWSRGDGTPGSATYATGGGAFVPADQDFSGCLEVNKTSGTQKVRYMGETTILPGCYLEVTARVKAMSGALPAVRVAGWASGPGGSHLNGVTETGPSKQLTTYGEVVTITAIIGTGDRNGVDMVWTGAIYGHIGIDLTGPNGGVVRVDDIEIRDVTSYFLRDLLGLVDVRDYGAKGDGVSDDTAAFEAADSAAQGREVLVSAGTYRLTGDVTFQNQVRFEGTVVQPIGPHFILQRNFDYETYLDAFADEELAFKKAYQALINYSDHESLDLCGRRIALTGPLDMQALEPTKTSFKTRRVIRNGQFEPADSDVWNDTVVTSQATYSASNPTQLTGVANIAAIPVGSLVTGGGVGREVYVRNVNVGQQRLELSQPLYDAEGTQNYTFRRFQYMLDFSGYDELSQMILSEIDFLCRGQASAIMMAKTGIIFHVKDCFFNQPKSRGLTSIGRACQGLMIDRCQFISNEQDVPVEQRTTIGFNANANDVKIRDNRCTRFKQFAILAGTGSTIVGNHWFLGDDAANGVRVGGLVLTRPNVRSIITGNYIDNNIIEWTNEHDESPAFASQYSFGGLTITGNNFTASSVAPWFRFIRIKPYGPGHFVHGLSVISNVFRIVGGSCERVEEVDTTFADLDFGRMRNVTFYGNVFNAIDEEVRNPLTVVHDQASPSNQWIIDPRPNLPFGGRSRTVEAVAPVGEIETGTGQTNFDFPRIDPQHGATQELVRAIFSEPVRGQLRVTVRMDNPN</sequence>
<dbReference type="AlphaFoldDB" id="A0A6B2JPG2"/>